<evidence type="ECO:0000256" key="3">
    <source>
        <dbReference type="ARBA" id="ARBA00022692"/>
    </source>
</evidence>
<dbReference type="EMBL" id="HG793136">
    <property type="protein sequence ID" value="CRL19339.1"/>
    <property type="molecule type" value="Genomic_DNA"/>
</dbReference>
<feature type="transmembrane region" description="Helical" evidence="8">
    <location>
        <begin position="126"/>
        <end position="146"/>
    </location>
</feature>
<name>A0A0G4NZA5_PENC3</name>
<dbReference type="InterPro" id="IPR036640">
    <property type="entry name" value="ABC1_TM_sf"/>
</dbReference>
<feature type="transmembrane region" description="Helical" evidence="8">
    <location>
        <begin position="245"/>
        <end position="263"/>
    </location>
</feature>
<dbReference type="InterPro" id="IPR044746">
    <property type="entry name" value="ABCC_6TM_D1"/>
</dbReference>
<evidence type="ECO:0000256" key="6">
    <source>
        <dbReference type="ARBA" id="ARBA00022989"/>
    </source>
</evidence>
<evidence type="ECO:0000256" key="2">
    <source>
        <dbReference type="ARBA" id="ARBA00022448"/>
    </source>
</evidence>
<evidence type="ECO:0000256" key="5">
    <source>
        <dbReference type="ARBA" id="ARBA00022840"/>
    </source>
</evidence>
<dbReference type="InterPro" id="IPR050173">
    <property type="entry name" value="ABC_transporter_C-like"/>
</dbReference>
<keyword evidence="4" id="KW-0547">Nucleotide-binding</keyword>
<keyword evidence="3 8" id="KW-0812">Transmembrane</keyword>
<evidence type="ECO:0000256" key="7">
    <source>
        <dbReference type="ARBA" id="ARBA00023136"/>
    </source>
</evidence>
<sequence>MGFRYAQPFLLTRTIAFANDEGQPDSIGWGLTGAFFIVLLGVAVSNGLFYHMTFRFVTSARGSLVSIIYSKTVDLSVTALDESVAVTLMSSDVQSICNGLELINDIWGVPLELAIVIYLLTLQLGIVALVPAILALISTVAIISMAKSMGHAQKIWMKSIQTRVDVTSTMLGSIKSVKMLGFTDWLADIVQGLRVSELQEAKLFRRLLVLRVFLANSLRFLAPPLTFAIFATIPQKGRSLNVNSVYTTLSLISLLAGPINTFIRAIPAMNTALASLGRIQEFLQSESRRDHRIILESSPASTQPIQSSLEGLELSDLSPLRHNSASEVITARDVSFA</sequence>
<feature type="transmembrane region" description="Helical" evidence="8">
    <location>
        <begin position="208"/>
        <end position="233"/>
    </location>
</feature>
<dbReference type="Gene3D" id="1.20.1560.10">
    <property type="entry name" value="ABC transporter type 1, transmembrane domain"/>
    <property type="match status" value="1"/>
</dbReference>
<evidence type="ECO:0000259" key="9">
    <source>
        <dbReference type="PROSITE" id="PS50929"/>
    </source>
</evidence>
<feature type="transmembrane region" description="Helical" evidence="8">
    <location>
        <begin position="27"/>
        <end position="49"/>
    </location>
</feature>
<evidence type="ECO:0000313" key="11">
    <source>
        <dbReference type="Proteomes" id="UP000053732"/>
    </source>
</evidence>
<dbReference type="PANTHER" id="PTHR24223:SF269">
    <property type="entry name" value="ABC MULTIDRUG TRANSPORTER (EUROFUNG)-RELATED"/>
    <property type="match status" value="1"/>
</dbReference>
<evidence type="ECO:0000256" key="8">
    <source>
        <dbReference type="SAM" id="Phobius"/>
    </source>
</evidence>
<dbReference type="PROSITE" id="PS50929">
    <property type="entry name" value="ABC_TM1F"/>
    <property type="match status" value="1"/>
</dbReference>
<evidence type="ECO:0000256" key="1">
    <source>
        <dbReference type="ARBA" id="ARBA00004141"/>
    </source>
</evidence>
<dbReference type="SUPFAM" id="SSF90123">
    <property type="entry name" value="ABC transporter transmembrane region"/>
    <property type="match status" value="1"/>
</dbReference>
<dbReference type="FunFam" id="1.20.1560.10:FF:000055">
    <property type="entry name" value="ABC multidrug transporter (Eurofung)"/>
    <property type="match status" value="1"/>
</dbReference>
<feature type="domain" description="ABC transmembrane type-1" evidence="9">
    <location>
        <begin position="1"/>
        <end position="271"/>
    </location>
</feature>
<dbReference type="STRING" id="1429867.A0A0G4NZA5"/>
<evidence type="ECO:0000256" key="4">
    <source>
        <dbReference type="ARBA" id="ARBA00022741"/>
    </source>
</evidence>
<evidence type="ECO:0000313" key="10">
    <source>
        <dbReference type="EMBL" id="CRL19339.1"/>
    </source>
</evidence>
<dbReference type="GO" id="GO:0016020">
    <property type="term" value="C:membrane"/>
    <property type="evidence" value="ECO:0007669"/>
    <property type="project" value="UniProtKB-SubCell"/>
</dbReference>
<proteinExistence type="predicted"/>
<dbReference type="CDD" id="cd18579">
    <property type="entry name" value="ABC_6TM_ABCC_D1"/>
    <property type="match status" value="1"/>
</dbReference>
<dbReference type="InterPro" id="IPR011527">
    <property type="entry name" value="ABC1_TM_dom"/>
</dbReference>
<keyword evidence="11" id="KW-1185">Reference proteome</keyword>
<keyword evidence="2" id="KW-0813">Transport</keyword>
<comment type="subcellular location">
    <subcellularLocation>
        <location evidence="1">Membrane</location>
        <topology evidence="1">Multi-pass membrane protein</topology>
    </subcellularLocation>
</comment>
<keyword evidence="5" id="KW-0067">ATP-binding</keyword>
<keyword evidence="7 8" id="KW-0472">Membrane</keyword>
<feature type="transmembrane region" description="Helical" evidence="8">
    <location>
        <begin position="102"/>
        <end position="120"/>
    </location>
</feature>
<protein>
    <submittedName>
        <fullName evidence="10">ABC transporter, transmembrane domain, type 1</fullName>
    </submittedName>
</protein>
<reference evidence="10 11" key="1">
    <citation type="journal article" date="2014" name="Nat. Commun.">
        <title>Multiple recent horizontal transfers of a large genomic region in cheese making fungi.</title>
        <authorList>
            <person name="Cheeseman K."/>
            <person name="Ropars J."/>
            <person name="Renault P."/>
            <person name="Dupont J."/>
            <person name="Gouzy J."/>
            <person name="Branca A."/>
            <person name="Abraham A.L."/>
            <person name="Ceppi M."/>
            <person name="Conseiller E."/>
            <person name="Debuchy R."/>
            <person name="Malagnac F."/>
            <person name="Goarin A."/>
            <person name="Silar P."/>
            <person name="Lacoste S."/>
            <person name="Sallet E."/>
            <person name="Bensimon A."/>
            <person name="Giraud T."/>
            <person name="Brygoo Y."/>
        </authorList>
    </citation>
    <scope>NUCLEOTIDE SEQUENCE [LARGE SCALE GENOMIC DNA]</scope>
    <source>
        <strain evidence="11">FM 013</strain>
    </source>
</reference>
<dbReference type="GO" id="GO:0005524">
    <property type="term" value="F:ATP binding"/>
    <property type="evidence" value="ECO:0007669"/>
    <property type="project" value="UniProtKB-KW"/>
</dbReference>
<accession>A0A0G4NZA5</accession>
<dbReference type="Proteomes" id="UP000053732">
    <property type="component" value="Unassembled WGS sequence"/>
</dbReference>
<organism evidence="10 11">
    <name type="scientific">Penicillium camemberti (strain FM 013)</name>
    <dbReference type="NCBI Taxonomy" id="1429867"/>
    <lineage>
        <taxon>Eukaryota</taxon>
        <taxon>Fungi</taxon>
        <taxon>Dikarya</taxon>
        <taxon>Ascomycota</taxon>
        <taxon>Pezizomycotina</taxon>
        <taxon>Eurotiomycetes</taxon>
        <taxon>Eurotiomycetidae</taxon>
        <taxon>Eurotiales</taxon>
        <taxon>Aspergillaceae</taxon>
        <taxon>Penicillium</taxon>
    </lineage>
</organism>
<dbReference type="PANTHER" id="PTHR24223">
    <property type="entry name" value="ATP-BINDING CASSETTE SUB-FAMILY C"/>
    <property type="match status" value="1"/>
</dbReference>
<dbReference type="AlphaFoldDB" id="A0A0G4NZA5"/>
<keyword evidence="6 8" id="KW-1133">Transmembrane helix</keyword>
<dbReference type="GO" id="GO:0140359">
    <property type="term" value="F:ABC-type transporter activity"/>
    <property type="evidence" value="ECO:0007669"/>
    <property type="project" value="InterPro"/>
</dbReference>
<gene>
    <name evidence="10" type="ORF">PCAMFM013_S003g000130</name>
</gene>